<dbReference type="AlphaFoldDB" id="A0A2S1LGX4"/>
<proteinExistence type="predicted"/>
<evidence type="ECO:0000313" key="2">
    <source>
        <dbReference type="Proteomes" id="UP000244527"/>
    </source>
</evidence>
<evidence type="ECO:0008006" key="3">
    <source>
        <dbReference type="Google" id="ProtNLM"/>
    </source>
</evidence>
<dbReference type="RefSeq" id="WP_108741947.1">
    <property type="nucleotide sequence ID" value="NZ_CP020918.1"/>
</dbReference>
<dbReference type="KEGG" id="ffa:FFWV33_16680"/>
<protein>
    <recommendedName>
        <fullName evidence="3">CDP-glycerol--glycerophosphate glycerophosphotransferase</fullName>
    </recommendedName>
</protein>
<accession>A0A2S1LGX4</accession>
<dbReference type="EMBL" id="CP020918">
    <property type="protein sequence ID" value="AWG23042.1"/>
    <property type="molecule type" value="Genomic_DNA"/>
</dbReference>
<evidence type="ECO:0000313" key="1">
    <source>
        <dbReference type="EMBL" id="AWG23042.1"/>
    </source>
</evidence>
<dbReference type="Proteomes" id="UP000244527">
    <property type="component" value="Chromosome"/>
</dbReference>
<dbReference type="InterPro" id="IPR043148">
    <property type="entry name" value="TagF_C"/>
</dbReference>
<keyword evidence="2" id="KW-1185">Reference proteome</keyword>
<gene>
    <name evidence="1" type="ORF">FFWV33_16680</name>
</gene>
<sequence length="331" mass="38875">MINSIIKFITGKEIILCDKHRQIEPLAKNSSNKKNYYFFDIGLIWRYIPFKTSDKKKHKIMYFILSCIQPKYIISMNWQTQRESLYKVWTAKRNNSKFIVIQHGVYVGGTVTDVPHKYTKCDIFLTWGPYFTTEFSKFNSLKKVEVFNFGNSIYNNFNRDNYKYKSTRTNKILILPTALDAKNILYVNVLIKKLQELKFEVFVKEHGKQGVEKDRNGLLKYPNIEAVTKITGQLYSILQNNDYDFIIADHSSSLLDAIFFKNKVLYCDPNNKSNGYTTQYSKYLANVFLDNYSLKYKNYFEDLLNISNQEALLAEMISTGNNELDNKFHSN</sequence>
<organism evidence="1 2">
    <name type="scientific">Flavobacterium faecale</name>
    <dbReference type="NCBI Taxonomy" id="1355330"/>
    <lineage>
        <taxon>Bacteria</taxon>
        <taxon>Pseudomonadati</taxon>
        <taxon>Bacteroidota</taxon>
        <taxon>Flavobacteriia</taxon>
        <taxon>Flavobacteriales</taxon>
        <taxon>Flavobacteriaceae</taxon>
        <taxon>Flavobacterium</taxon>
    </lineage>
</organism>
<dbReference type="Gene3D" id="3.40.50.12580">
    <property type="match status" value="1"/>
</dbReference>
<name>A0A2S1LGX4_9FLAO</name>
<reference evidence="1 2" key="1">
    <citation type="submission" date="2017-04" db="EMBL/GenBank/DDBJ databases">
        <title>Compelte genome sequence of WV33.</title>
        <authorList>
            <person name="Lee P.C."/>
        </authorList>
    </citation>
    <scope>NUCLEOTIDE SEQUENCE [LARGE SCALE GENOMIC DNA]</scope>
    <source>
        <strain evidence="1 2">WV33</strain>
    </source>
</reference>
<dbReference type="OrthoDB" id="1523225at2"/>